<dbReference type="Gene3D" id="1.10.287.1080">
    <property type="entry name" value="MazG-like"/>
    <property type="match status" value="1"/>
</dbReference>
<organism evidence="1 2">
    <name type="scientific">Ectobacillus antri</name>
    <dbReference type="NCBI Taxonomy" id="2486280"/>
    <lineage>
        <taxon>Bacteria</taxon>
        <taxon>Bacillati</taxon>
        <taxon>Bacillota</taxon>
        <taxon>Bacilli</taxon>
        <taxon>Bacillales</taxon>
        <taxon>Bacillaceae</taxon>
        <taxon>Ectobacillus</taxon>
    </lineage>
</organism>
<dbReference type="InterPro" id="IPR021130">
    <property type="entry name" value="PRib-ATP_PPHydrolase-like"/>
</dbReference>
<evidence type="ECO:0000313" key="1">
    <source>
        <dbReference type="EMBL" id="MDG5755510.1"/>
    </source>
</evidence>
<evidence type="ECO:0000313" key="2">
    <source>
        <dbReference type="Proteomes" id="UP001218246"/>
    </source>
</evidence>
<protein>
    <submittedName>
        <fullName evidence="1">Nucleoside triphosphate pyrophosphohydrolase</fullName>
    </submittedName>
</protein>
<dbReference type="EMBL" id="JARULN010000031">
    <property type="protein sequence ID" value="MDG5755510.1"/>
    <property type="molecule type" value="Genomic_DNA"/>
</dbReference>
<dbReference type="InterPro" id="IPR038735">
    <property type="entry name" value="MSMEG_1276-like_NTP-PPase_dom"/>
</dbReference>
<keyword evidence="2" id="KW-1185">Reference proteome</keyword>
<sequence>MPTYNKLVRDKIPAVIERTGKAYTTRILDNEEYIEALRVKSQEELNEYLEAATNESALEELADLLEIIHALANYHGADIQDVERIRQEKADKRGGFMEKVFLIDVED</sequence>
<gene>
    <name evidence="1" type="ORF">P6P90_16565</name>
</gene>
<comment type="caution">
    <text evidence="1">The sequence shown here is derived from an EMBL/GenBank/DDBJ whole genome shotgun (WGS) entry which is preliminary data.</text>
</comment>
<dbReference type="RefSeq" id="WP_278018691.1">
    <property type="nucleotide sequence ID" value="NZ_JARRRY010000032.1"/>
</dbReference>
<proteinExistence type="predicted"/>
<reference evidence="1 2" key="1">
    <citation type="submission" date="2023-04" db="EMBL/GenBank/DDBJ databases">
        <title>Ectobacillus antri isolated from activated sludge.</title>
        <authorList>
            <person name="Yan P."/>
            <person name="Liu X."/>
        </authorList>
    </citation>
    <scope>NUCLEOTIDE SEQUENCE [LARGE SCALE GENOMIC DNA]</scope>
    <source>
        <strain evidence="1 2">C18H</strain>
    </source>
</reference>
<dbReference type="Pfam" id="PF01503">
    <property type="entry name" value="PRA-PH"/>
    <property type="match status" value="1"/>
</dbReference>
<dbReference type="CDD" id="cd11532">
    <property type="entry name" value="NTP-PPase_COG4997"/>
    <property type="match status" value="1"/>
</dbReference>
<name>A0ABT6H9Z5_9BACI</name>
<dbReference type="Proteomes" id="UP001218246">
    <property type="component" value="Unassembled WGS sequence"/>
</dbReference>
<accession>A0ABT6H9Z5</accession>
<dbReference type="SUPFAM" id="SSF101386">
    <property type="entry name" value="all-alpha NTP pyrophosphatases"/>
    <property type="match status" value="1"/>
</dbReference>